<reference evidence="1 2" key="1">
    <citation type="journal article" date="2019" name="PLoS Negl. Trop. Dis.">
        <title>Whole genome sequencing of Entamoeba nuttalli reveals mammalian host-related molecular signatures and a novel octapeptide-repeat surface protein.</title>
        <authorList>
            <person name="Tanaka M."/>
            <person name="Makiuchi T."/>
            <person name="Komiyama T."/>
            <person name="Shiina T."/>
            <person name="Osaki K."/>
            <person name="Tachibana H."/>
        </authorList>
    </citation>
    <scope>NUCLEOTIDE SEQUENCE [LARGE SCALE GENOMIC DNA]</scope>
    <source>
        <strain evidence="1 2">P19-061405</strain>
    </source>
</reference>
<evidence type="ECO:0000313" key="2">
    <source>
        <dbReference type="Proteomes" id="UP001628156"/>
    </source>
</evidence>
<dbReference type="Proteomes" id="UP001628156">
    <property type="component" value="Unassembled WGS sequence"/>
</dbReference>
<proteinExistence type="predicted"/>
<protein>
    <submittedName>
        <fullName evidence="1">Uncharacterized protein</fullName>
    </submittedName>
</protein>
<organism evidence="1 2">
    <name type="scientific">Entamoeba nuttalli</name>
    <dbReference type="NCBI Taxonomy" id="412467"/>
    <lineage>
        <taxon>Eukaryota</taxon>
        <taxon>Amoebozoa</taxon>
        <taxon>Evosea</taxon>
        <taxon>Archamoebae</taxon>
        <taxon>Mastigamoebida</taxon>
        <taxon>Entamoebidae</taxon>
        <taxon>Entamoeba</taxon>
    </lineage>
</organism>
<sequence length="87" mass="10517">MSSRNVKHENVDVDEAKDIKIDNTSLLIKIIMKIHDILYIKRIINQRMFTEYLMMIKQYQSQFIGDYDSENYDYGYNIDDDYFNGFN</sequence>
<dbReference type="EMBL" id="BAAFRS010000021">
    <property type="protein sequence ID" value="GAB1219362.1"/>
    <property type="molecule type" value="Genomic_DNA"/>
</dbReference>
<accession>A0ABQ0D9J2</accession>
<name>A0ABQ0D9J2_9EUKA</name>
<comment type="caution">
    <text evidence="1">The sequence shown here is derived from an EMBL/GenBank/DDBJ whole genome shotgun (WGS) entry which is preliminary data.</text>
</comment>
<gene>
    <name evidence="1" type="ORF">ENUP19_0021G0030</name>
</gene>
<evidence type="ECO:0000313" key="1">
    <source>
        <dbReference type="EMBL" id="GAB1219362.1"/>
    </source>
</evidence>
<keyword evidence="2" id="KW-1185">Reference proteome</keyword>